<dbReference type="GO" id="GO:0005737">
    <property type="term" value="C:cytoplasm"/>
    <property type="evidence" value="ECO:0007669"/>
    <property type="project" value="UniProtKB-SubCell"/>
</dbReference>
<dbReference type="AlphaFoldDB" id="A0A0L6VRN7"/>
<dbReference type="SUPFAM" id="SSF159245">
    <property type="entry name" value="AttH-like"/>
    <property type="match status" value="1"/>
</dbReference>
<keyword evidence="7" id="KW-1185">Reference proteome</keyword>
<keyword evidence="3" id="KW-0963">Cytoplasm</keyword>
<evidence type="ECO:0000256" key="2">
    <source>
        <dbReference type="ARBA" id="ARBA00009069"/>
    </source>
</evidence>
<sequence length="476" mass="51902">MSWFSIEPPQSQTNAQPPVLVHPASSRYEPRNVLGQLTDEDTSWLAQSSGFVTETQTFYLTLPGGKLAMCQVIHSAIGLWYPQIQFTFRFVDQEAGVHHWKSTNVTNFKTPPPSSGSSSTKYDRRSCKADQFSILLDPAQPDRYTVTGKHEDSVQIEFSVTRMANVPGWKLGQDARGGLTYFGRLVSKEPSKSGPDYGAGSDGYLVHRFWPRCSVSGRLVLEGRTVELDGSRAIFVHAIQGMRPNLIASRWNFCNFQSVRSPHNPDAAEGAGETDPGVSLTLMEFTTVPGSYGPAQTVSIGSIVAGDKLVGISCSPNPSDIVHAKTIHQAPLLHDLDTGYQVPSSIKFEWLAPILSIDGSSVNPTTQLATAELVLDLEAKKLSERESYVSKGLIEKVDVMAQIPYLVKKVISAVAGARPYIYTWLNPVTANISLPNAAVPAGMTVKPESADGETSKFTIVGHLFNVSILSDFLVWE</sequence>
<dbReference type="EMBL" id="LAVV01001721">
    <property type="protein sequence ID" value="KNZ63368.1"/>
    <property type="molecule type" value="Genomic_DNA"/>
</dbReference>
<dbReference type="Proteomes" id="UP000037035">
    <property type="component" value="Unassembled WGS sequence"/>
</dbReference>
<evidence type="ECO:0000259" key="5">
    <source>
        <dbReference type="Pfam" id="PF17187"/>
    </source>
</evidence>
<feature type="domain" description="Svf1-like N-terminal" evidence="4">
    <location>
        <begin position="53"/>
        <end position="240"/>
    </location>
</feature>
<comment type="similarity">
    <text evidence="2">Belongs to the SVF1 family.</text>
</comment>
<feature type="domain" description="Svf1-like C-terminal" evidence="5">
    <location>
        <begin position="242"/>
        <end position="438"/>
    </location>
</feature>
<reference evidence="6 7" key="1">
    <citation type="submission" date="2015-08" db="EMBL/GenBank/DDBJ databases">
        <title>Next Generation Sequencing and Analysis of the Genome of Puccinia sorghi L Schw, the Causal Agent of Maize Common Rust.</title>
        <authorList>
            <person name="Rochi L."/>
            <person name="Burguener G."/>
            <person name="Darino M."/>
            <person name="Turjanski A."/>
            <person name="Kreff E."/>
            <person name="Dieguez M.J."/>
            <person name="Sacco F."/>
        </authorList>
    </citation>
    <scope>NUCLEOTIDE SEQUENCE [LARGE SCALE GENOMIC DNA]</scope>
    <source>
        <strain evidence="6 7">RO10H11247</strain>
    </source>
</reference>
<evidence type="ECO:0008006" key="8">
    <source>
        <dbReference type="Google" id="ProtNLM"/>
    </source>
</evidence>
<gene>
    <name evidence="6" type="ORF">VP01_1154g8</name>
</gene>
<evidence type="ECO:0000259" key="4">
    <source>
        <dbReference type="Pfam" id="PF08622"/>
    </source>
</evidence>
<dbReference type="PANTHER" id="PTHR47107">
    <property type="entry name" value="SVF1-LIKE PROTEIN YDR222W-RELATED"/>
    <property type="match status" value="1"/>
</dbReference>
<dbReference type="Pfam" id="PF08622">
    <property type="entry name" value="Svf1"/>
    <property type="match status" value="1"/>
</dbReference>
<dbReference type="OrthoDB" id="2590239at2759"/>
<protein>
    <recommendedName>
        <fullName evidence="8">Svf1-like C-terminal domain-containing protein</fullName>
    </recommendedName>
</protein>
<dbReference type="GO" id="GO:0006979">
    <property type="term" value="P:response to oxidative stress"/>
    <property type="evidence" value="ECO:0007669"/>
    <property type="project" value="InterPro"/>
</dbReference>
<comment type="caution">
    <text evidence="6">The sequence shown here is derived from an EMBL/GenBank/DDBJ whole genome shotgun (WGS) entry which is preliminary data.</text>
</comment>
<evidence type="ECO:0000313" key="7">
    <source>
        <dbReference type="Proteomes" id="UP000037035"/>
    </source>
</evidence>
<name>A0A0L6VRN7_9BASI</name>
<dbReference type="STRING" id="27349.A0A0L6VRN7"/>
<dbReference type="Pfam" id="PF17187">
    <property type="entry name" value="Svf1_C"/>
    <property type="match status" value="1"/>
</dbReference>
<accession>A0A0L6VRN7</accession>
<comment type="subcellular location">
    <subcellularLocation>
        <location evidence="1">Cytoplasm</location>
    </subcellularLocation>
</comment>
<evidence type="ECO:0000256" key="1">
    <source>
        <dbReference type="ARBA" id="ARBA00004496"/>
    </source>
</evidence>
<evidence type="ECO:0000313" key="6">
    <source>
        <dbReference type="EMBL" id="KNZ63368.1"/>
    </source>
</evidence>
<proteinExistence type="inferred from homology"/>
<organism evidence="6 7">
    <name type="scientific">Puccinia sorghi</name>
    <dbReference type="NCBI Taxonomy" id="27349"/>
    <lineage>
        <taxon>Eukaryota</taxon>
        <taxon>Fungi</taxon>
        <taxon>Dikarya</taxon>
        <taxon>Basidiomycota</taxon>
        <taxon>Pucciniomycotina</taxon>
        <taxon>Pucciniomycetes</taxon>
        <taxon>Pucciniales</taxon>
        <taxon>Pucciniaceae</taxon>
        <taxon>Puccinia</taxon>
    </lineage>
</organism>
<dbReference type="PANTHER" id="PTHR47107:SF1">
    <property type="entry name" value="CERAMIDE-BINDING PROTEIN SVF1-RELATED"/>
    <property type="match status" value="1"/>
</dbReference>
<dbReference type="InterPro" id="IPR051385">
    <property type="entry name" value="Ceramide-binding_SVF1"/>
</dbReference>
<dbReference type="VEuPathDB" id="FungiDB:VP01_1154g8"/>
<dbReference type="InterPro" id="IPR013931">
    <property type="entry name" value="Svf1-like_N"/>
</dbReference>
<dbReference type="InterPro" id="IPR033394">
    <property type="entry name" value="Svf1-like_C"/>
</dbReference>
<evidence type="ECO:0000256" key="3">
    <source>
        <dbReference type="ARBA" id="ARBA00022490"/>
    </source>
</evidence>